<sequence length="242" mass="27945">MNQGIHLPLQAKLFSDKPFSPKLTTLIFDNPCAWNISLYIDIIKKSTGQISELVINVRDPFLNCCLLLEHADPNPLREFVLTFANPNDFINQQFFDCIKTLSINLQILEIHTIHMPVSTIFRENLDKLLPTLYQLHTFKLKPYHNSPSQSNQECYAVPPCLLLGQPPQLTSLVLYSEQYYLNYSRLKGLLGELQEGRKPHQGILKVKVEGTNYYNSMKISLQEFKELKQQYPGIELDIYISE</sequence>
<proteinExistence type="predicted"/>
<dbReference type="Proteomes" id="UP000785679">
    <property type="component" value="Unassembled WGS sequence"/>
</dbReference>
<dbReference type="EMBL" id="RRYP01005496">
    <property type="protein sequence ID" value="TNV81982.1"/>
    <property type="molecule type" value="Genomic_DNA"/>
</dbReference>
<accession>A0A8J8NU20</accession>
<keyword evidence="2" id="KW-1185">Reference proteome</keyword>
<evidence type="ECO:0000313" key="2">
    <source>
        <dbReference type="Proteomes" id="UP000785679"/>
    </source>
</evidence>
<gene>
    <name evidence="1" type="ORF">FGO68_gene403</name>
</gene>
<protein>
    <submittedName>
        <fullName evidence="1">Uncharacterized protein</fullName>
    </submittedName>
</protein>
<organism evidence="1 2">
    <name type="scientific">Halteria grandinella</name>
    <dbReference type="NCBI Taxonomy" id="5974"/>
    <lineage>
        <taxon>Eukaryota</taxon>
        <taxon>Sar</taxon>
        <taxon>Alveolata</taxon>
        <taxon>Ciliophora</taxon>
        <taxon>Intramacronucleata</taxon>
        <taxon>Spirotrichea</taxon>
        <taxon>Stichotrichia</taxon>
        <taxon>Sporadotrichida</taxon>
        <taxon>Halteriidae</taxon>
        <taxon>Halteria</taxon>
    </lineage>
</organism>
<evidence type="ECO:0000313" key="1">
    <source>
        <dbReference type="EMBL" id="TNV81982.1"/>
    </source>
</evidence>
<reference evidence="1" key="1">
    <citation type="submission" date="2019-06" db="EMBL/GenBank/DDBJ databases">
        <authorList>
            <person name="Zheng W."/>
        </authorList>
    </citation>
    <scope>NUCLEOTIDE SEQUENCE</scope>
    <source>
        <strain evidence="1">QDHG01</strain>
    </source>
</reference>
<dbReference type="AlphaFoldDB" id="A0A8J8NU20"/>
<comment type="caution">
    <text evidence="1">The sequence shown here is derived from an EMBL/GenBank/DDBJ whole genome shotgun (WGS) entry which is preliminary data.</text>
</comment>
<name>A0A8J8NU20_HALGN</name>